<dbReference type="PANTHER" id="PTHR42959">
    <property type="entry name" value="CARBAMOYLTRANSFERASE"/>
    <property type="match status" value="1"/>
</dbReference>
<dbReference type="GO" id="GO:0003725">
    <property type="term" value="F:double-stranded RNA binding"/>
    <property type="evidence" value="ECO:0007669"/>
    <property type="project" value="InterPro"/>
</dbReference>
<comment type="similarity">
    <text evidence="2">Belongs to the carbamoyltransferase HypF family.</text>
</comment>
<dbReference type="InterPro" id="IPR017945">
    <property type="entry name" value="DHBP_synth_RibB-like_a/b_dom"/>
</dbReference>
<dbReference type="EMBL" id="VSSQ01000003">
    <property type="protein sequence ID" value="MPL56283.1"/>
    <property type="molecule type" value="Genomic_DNA"/>
</dbReference>
<dbReference type="InterPro" id="IPR004421">
    <property type="entry name" value="Carbamoyltransferase_HypF"/>
</dbReference>
<feature type="domain" description="Acylphosphatase-like" evidence="8">
    <location>
        <begin position="3"/>
        <end position="88"/>
    </location>
</feature>
<dbReference type="PROSITE" id="PS51160">
    <property type="entry name" value="ACYLPHOSPHATASE_3"/>
    <property type="match status" value="1"/>
</dbReference>
<dbReference type="UniPathway" id="UPA00335"/>
<comment type="catalytic activity">
    <reaction evidence="7">
        <text>C-terminal L-cysteinyl-[HypE protein] + carbamoyl phosphate + ATP + H2O = C-terminal S-carboxamide-L-cysteinyl-[HypE protein] + AMP + phosphate + diphosphate + H(+)</text>
        <dbReference type="Rhea" id="RHEA:55636"/>
        <dbReference type="Rhea" id="RHEA-COMP:14247"/>
        <dbReference type="Rhea" id="RHEA-COMP:14392"/>
        <dbReference type="ChEBI" id="CHEBI:15377"/>
        <dbReference type="ChEBI" id="CHEBI:15378"/>
        <dbReference type="ChEBI" id="CHEBI:30616"/>
        <dbReference type="ChEBI" id="CHEBI:33019"/>
        <dbReference type="ChEBI" id="CHEBI:43474"/>
        <dbReference type="ChEBI" id="CHEBI:58228"/>
        <dbReference type="ChEBI" id="CHEBI:76913"/>
        <dbReference type="ChEBI" id="CHEBI:139126"/>
        <dbReference type="ChEBI" id="CHEBI:456215"/>
    </reaction>
</comment>
<dbReference type="PROSITE" id="PS51163">
    <property type="entry name" value="YRDC"/>
    <property type="match status" value="1"/>
</dbReference>
<dbReference type="InterPro" id="IPR006070">
    <property type="entry name" value="Sua5-like_dom"/>
</dbReference>
<dbReference type="Pfam" id="PF07503">
    <property type="entry name" value="zf-HYPF"/>
    <property type="match status" value="2"/>
</dbReference>
<dbReference type="Pfam" id="PF00708">
    <property type="entry name" value="Acylphosphatase"/>
    <property type="match status" value="1"/>
</dbReference>
<dbReference type="InterPro" id="IPR017968">
    <property type="entry name" value="Acylphosphatase_CS"/>
</dbReference>
<dbReference type="Gene3D" id="3.90.870.50">
    <property type="match status" value="1"/>
</dbReference>
<dbReference type="Pfam" id="PF01300">
    <property type="entry name" value="Sua5_yciO_yrdC"/>
    <property type="match status" value="1"/>
</dbReference>
<dbReference type="GO" id="GO:0016743">
    <property type="term" value="F:carboxyl- or carbamoyltransferase activity"/>
    <property type="evidence" value="ECO:0007669"/>
    <property type="project" value="InterPro"/>
</dbReference>
<dbReference type="Gene3D" id="3.30.420.40">
    <property type="match status" value="1"/>
</dbReference>
<dbReference type="GO" id="GO:0051604">
    <property type="term" value="P:protein maturation"/>
    <property type="evidence" value="ECO:0007669"/>
    <property type="project" value="TreeGrafter"/>
</dbReference>
<proteinExistence type="inferred from homology"/>
<dbReference type="InterPro" id="IPR055128">
    <property type="entry name" value="HypF_C_2"/>
</dbReference>
<evidence type="ECO:0000256" key="2">
    <source>
        <dbReference type="ARBA" id="ARBA00008097"/>
    </source>
</evidence>
<dbReference type="SUPFAM" id="SSF54975">
    <property type="entry name" value="Acylphosphatase/BLUF domain-like"/>
    <property type="match status" value="1"/>
</dbReference>
<evidence type="ECO:0000256" key="3">
    <source>
        <dbReference type="ARBA" id="ARBA00022598"/>
    </source>
</evidence>
<gene>
    <name evidence="10" type="primary">hypF_1</name>
    <name evidence="10" type="ORF">SDC9_01767</name>
</gene>
<name>A0A644SNS7_9ZZZZ</name>
<keyword evidence="6" id="KW-0862">Zinc</keyword>
<dbReference type="PANTHER" id="PTHR42959:SF1">
    <property type="entry name" value="CARBAMOYLTRANSFERASE HYPF"/>
    <property type="match status" value="1"/>
</dbReference>
<dbReference type="GO" id="GO:0008270">
    <property type="term" value="F:zinc ion binding"/>
    <property type="evidence" value="ECO:0007669"/>
    <property type="project" value="UniProtKB-KW"/>
</dbReference>
<dbReference type="InterPro" id="IPR041440">
    <property type="entry name" value="HypF_C"/>
</dbReference>
<evidence type="ECO:0000256" key="7">
    <source>
        <dbReference type="ARBA" id="ARBA00048220"/>
    </source>
</evidence>
<dbReference type="Gene3D" id="3.30.110.120">
    <property type="match status" value="1"/>
</dbReference>
<dbReference type="InterPro" id="IPR011125">
    <property type="entry name" value="Znf_HypF"/>
</dbReference>
<dbReference type="AlphaFoldDB" id="A0A644SNS7"/>
<sequence length="759" mass="87332">MKTTEIHISGRVQGVGFRPFIFNLAEEFGLKGYVSNDELGVIIVCQGENSEQFFNEIHHRKPKSSEIIFSEIKEIESSDIFDNFYIKPTEKNIVVDIPLTPDFATCESCETELFDEHNLRYFYPFTTCTQCGPRYSVTKKFPFERENTAIEVFKMCPNCLEEYKNPDDVRFHSQTNSCPNCGIQIWLKDNQGNEFKGSNKEIFEKLAEELSKGKIIALKNTAGYLLMCDATNSEAVLELRKRKRRQTKPFAVLFSGISTMQEYLEISELQIQHFKSSESPIIVTKIKDKKNLAIEEISPNMNSIGAMFPYSGTLKLISKTFGKPLIATSGNFHGSPICSTTEEAEQILGKIADFFLHNTLEIQHPQDDSVIKFSPKHQQKLVFRRSRGFAPNYFFAEELSELNKEKNKILCLGGDLKNTFAVVPNNHVYISEYIGDLANFETYERFENTVKSYQKIFNFEPEIILKDLHPKYENQKIINFLCNSVDSVRVKEIQHHKAHFASILGEKKLWKNDKVLGIIWDGIGFGTSNEIWGGEFFLFENQKIERVAQLENFPWILGDKMSKTPKISALSVSRNSEDLKFAFDENEWKIYTNLIEKSEVKTSSMGRFFDAVAFVLGYEKPLFFEGEPAMWLEKISQEKFPTDFTDFHRLKDYLKNDEFENIPTKKLFSKILEEKKSGKSAGEIGLNFHFTLIKAIEKISQHFAVKELAFSGGVWQNALLVDLAIEVLGDKFTLHFHEKLSPNDENISFGQLNYYLNKI</sequence>
<keyword evidence="10" id="KW-0808">Transferase</keyword>
<comment type="pathway">
    <text evidence="1">Protein modification; [NiFe] hydrogenase maturation.</text>
</comment>
<evidence type="ECO:0000256" key="6">
    <source>
        <dbReference type="ARBA" id="ARBA00022833"/>
    </source>
</evidence>
<dbReference type="InterPro" id="IPR036046">
    <property type="entry name" value="Acylphosphatase-like_dom_sf"/>
</dbReference>
<protein>
    <submittedName>
        <fullName evidence="10">Carbamoyltransferase HypF</fullName>
        <ecNumber evidence="10">6.2.-.-</ecNumber>
    </submittedName>
</protein>
<dbReference type="EC" id="6.2.-.-" evidence="10"/>
<dbReference type="NCBIfam" id="TIGR00143">
    <property type="entry name" value="hypF"/>
    <property type="match status" value="1"/>
</dbReference>
<feature type="domain" description="YrdC-like" evidence="9">
    <location>
        <begin position="200"/>
        <end position="388"/>
    </location>
</feature>
<reference evidence="10" key="1">
    <citation type="submission" date="2019-08" db="EMBL/GenBank/DDBJ databases">
        <authorList>
            <person name="Kucharzyk K."/>
            <person name="Murdoch R.W."/>
            <person name="Higgins S."/>
            <person name="Loffler F."/>
        </authorList>
    </citation>
    <scope>NUCLEOTIDE SEQUENCE</scope>
</reference>
<dbReference type="PROSITE" id="PS00150">
    <property type="entry name" value="ACYLPHOSPHATASE_1"/>
    <property type="match status" value="1"/>
</dbReference>
<evidence type="ECO:0000256" key="5">
    <source>
        <dbReference type="ARBA" id="ARBA00022771"/>
    </source>
</evidence>
<evidence type="ECO:0000313" key="10">
    <source>
        <dbReference type="EMBL" id="MPL56283.1"/>
    </source>
</evidence>
<evidence type="ECO:0000259" key="9">
    <source>
        <dbReference type="PROSITE" id="PS51163"/>
    </source>
</evidence>
<evidence type="ECO:0000259" key="8">
    <source>
        <dbReference type="PROSITE" id="PS51160"/>
    </source>
</evidence>
<organism evidence="10">
    <name type="scientific">bioreactor metagenome</name>
    <dbReference type="NCBI Taxonomy" id="1076179"/>
    <lineage>
        <taxon>unclassified sequences</taxon>
        <taxon>metagenomes</taxon>
        <taxon>ecological metagenomes</taxon>
    </lineage>
</organism>
<dbReference type="InterPro" id="IPR001792">
    <property type="entry name" value="Acylphosphatase-like_dom"/>
</dbReference>
<accession>A0A644SNS7</accession>
<dbReference type="Pfam" id="PF17788">
    <property type="entry name" value="HypF_C"/>
    <property type="match status" value="1"/>
</dbReference>
<comment type="caution">
    <text evidence="10">The sequence shown here is derived from an EMBL/GenBank/DDBJ whole genome shotgun (WGS) entry which is preliminary data.</text>
</comment>
<keyword evidence="4" id="KW-0479">Metal-binding</keyword>
<dbReference type="PIRSF" id="PIRSF006256">
    <property type="entry name" value="CMPcnvr_hdrg_mat"/>
    <property type="match status" value="1"/>
</dbReference>
<keyword evidence="3 10" id="KW-0436">Ligase</keyword>
<evidence type="ECO:0000256" key="1">
    <source>
        <dbReference type="ARBA" id="ARBA00004711"/>
    </source>
</evidence>
<dbReference type="Gene3D" id="3.30.420.360">
    <property type="match status" value="1"/>
</dbReference>
<dbReference type="GO" id="GO:0016874">
    <property type="term" value="F:ligase activity"/>
    <property type="evidence" value="ECO:0007669"/>
    <property type="project" value="UniProtKB-KW"/>
</dbReference>
<dbReference type="InterPro" id="IPR051060">
    <property type="entry name" value="Carbamoyltrans_HypF-like"/>
</dbReference>
<keyword evidence="5" id="KW-0863">Zinc-finger</keyword>
<dbReference type="Pfam" id="PF22521">
    <property type="entry name" value="HypF_C_2"/>
    <property type="match status" value="1"/>
</dbReference>
<evidence type="ECO:0000256" key="4">
    <source>
        <dbReference type="ARBA" id="ARBA00022723"/>
    </source>
</evidence>
<dbReference type="SUPFAM" id="SSF55821">
    <property type="entry name" value="YrdC/RibB"/>
    <property type="match status" value="1"/>
</dbReference>